<evidence type="ECO:0000256" key="1">
    <source>
        <dbReference type="ARBA" id="ARBA00004377"/>
    </source>
</evidence>
<dbReference type="InterPro" id="IPR058633">
    <property type="entry name" value="EmrA/FarA_HH"/>
</dbReference>
<evidence type="ECO:0000256" key="8">
    <source>
        <dbReference type="ARBA" id="ARBA00023136"/>
    </source>
</evidence>
<dbReference type="Gene3D" id="1.10.287.470">
    <property type="entry name" value="Helix hairpin bin"/>
    <property type="match status" value="2"/>
</dbReference>
<dbReference type="RefSeq" id="WP_124706321.1">
    <property type="nucleotide sequence ID" value="NZ_BGOW01000047.1"/>
</dbReference>
<dbReference type="EMBL" id="BGOW01000047">
    <property type="protein sequence ID" value="GCB02291.1"/>
    <property type="molecule type" value="Genomic_DNA"/>
</dbReference>
<keyword evidence="5" id="KW-0997">Cell inner membrane</keyword>
<name>A0A401JZR9_9PROT</name>
<dbReference type="GO" id="GO:1990961">
    <property type="term" value="P:xenobiotic detoxification by transmembrane export across the plasma membrane"/>
    <property type="evidence" value="ECO:0007669"/>
    <property type="project" value="UniProtKB-ARBA"/>
</dbReference>
<dbReference type="Gene3D" id="2.40.50.100">
    <property type="match status" value="1"/>
</dbReference>
<dbReference type="GO" id="GO:0015721">
    <property type="term" value="P:bile acid and bile salt transport"/>
    <property type="evidence" value="ECO:0007669"/>
    <property type="project" value="UniProtKB-ARBA"/>
</dbReference>
<dbReference type="AlphaFoldDB" id="A0A401JZR9"/>
<dbReference type="Proteomes" id="UP000286806">
    <property type="component" value="Unassembled WGS sequence"/>
</dbReference>
<feature type="transmembrane region" description="Helical" evidence="9">
    <location>
        <begin position="25"/>
        <end position="46"/>
    </location>
</feature>
<dbReference type="OrthoDB" id="9811754at2"/>
<gene>
    <name evidence="12" type="ORF">SFMTTN_3399</name>
</gene>
<sequence>MSEQNLPDPVTAQNTQSKPQQRKKWLLILAAVCVLAAIAYGVHWYILGRHYEYADDAYVAANIVQITPQVAGTVVAIGANETDYVKAGETLARLDGTNAQLHLQEAEAQLAQTVREVRTLYTGNGSLVAAVNQYRAALNQARIDLSSTQTDLARRQKLVGTGAVSQEELQHAQTAQQNALSHVAVASAQLSAAQEQLHSNQVLTAGTTVRDHPKVLAAAANVRQAYLDLKRDAILAPMDGYVGKRNVQLGQRVAVGAPLMTLIPLSQVWVDANFKETQLRKMRIGQPVTLTADLYGSSVVYHGHVLGMGAGTGAAFALLPAQNATGNWIKVVQRIPVRIALDPKEVAAHPLRVGLSMEVTVDISNQNGGVLATTPYKRMVAETAVYGDFDHAADILINQIISNNLGEKSTHADMRNEPHA</sequence>
<accession>A0A401JZR9</accession>
<evidence type="ECO:0000256" key="2">
    <source>
        <dbReference type="ARBA" id="ARBA00009477"/>
    </source>
</evidence>
<evidence type="ECO:0000256" key="9">
    <source>
        <dbReference type="SAM" id="Phobius"/>
    </source>
</evidence>
<dbReference type="Gene3D" id="2.40.30.170">
    <property type="match status" value="1"/>
</dbReference>
<dbReference type="PANTHER" id="PTHR30386:SF19">
    <property type="entry name" value="MULTIDRUG EXPORT PROTEIN EMRA-RELATED"/>
    <property type="match status" value="1"/>
</dbReference>
<evidence type="ECO:0000259" key="10">
    <source>
        <dbReference type="Pfam" id="PF25885"/>
    </source>
</evidence>
<dbReference type="Pfam" id="PF25885">
    <property type="entry name" value="HH_EMRA"/>
    <property type="match status" value="1"/>
</dbReference>
<evidence type="ECO:0000256" key="6">
    <source>
        <dbReference type="ARBA" id="ARBA00022692"/>
    </source>
</evidence>
<feature type="domain" description="Multidrug export protein EmrA/FarA alpha-helical hairpin" evidence="10">
    <location>
        <begin position="97"/>
        <end position="231"/>
    </location>
</feature>
<comment type="subcellular location">
    <subcellularLocation>
        <location evidence="1">Cell inner membrane</location>
        <topology evidence="1">Single-pass membrane protein</topology>
    </subcellularLocation>
</comment>
<keyword evidence="3" id="KW-0813">Transport</keyword>
<dbReference type="SUPFAM" id="SSF111369">
    <property type="entry name" value="HlyD-like secretion proteins"/>
    <property type="match status" value="3"/>
</dbReference>
<dbReference type="GO" id="GO:0005886">
    <property type="term" value="C:plasma membrane"/>
    <property type="evidence" value="ECO:0007669"/>
    <property type="project" value="UniProtKB-SubCell"/>
</dbReference>
<reference evidence="12 13" key="1">
    <citation type="journal article" date="2019" name="Front. Microbiol.">
        <title>Genomes of Neutrophilic Sulfur-Oxidizing Chemolithoautotrophs Representing 9 Proteobacterial Species From 8 Genera.</title>
        <authorList>
            <person name="Watanabe T."/>
            <person name="Kojima H."/>
            <person name="Umezawa K."/>
            <person name="Hori C."/>
            <person name="Takasuka T.E."/>
            <person name="Kato Y."/>
            <person name="Fukui M."/>
        </authorList>
    </citation>
    <scope>NUCLEOTIDE SEQUENCE [LARGE SCALE GENOMIC DNA]</scope>
    <source>
        <strain evidence="12 13">TTN</strain>
    </source>
</reference>
<dbReference type="Pfam" id="PF25963">
    <property type="entry name" value="Beta-barrel_AAEA"/>
    <property type="match status" value="1"/>
</dbReference>
<evidence type="ECO:0000256" key="5">
    <source>
        <dbReference type="ARBA" id="ARBA00022519"/>
    </source>
</evidence>
<evidence type="ECO:0000256" key="3">
    <source>
        <dbReference type="ARBA" id="ARBA00022448"/>
    </source>
</evidence>
<comment type="caution">
    <text evidence="12">The sequence shown here is derived from an EMBL/GenBank/DDBJ whole genome shotgun (WGS) entry which is preliminary data.</text>
</comment>
<comment type="similarity">
    <text evidence="2">Belongs to the membrane fusion protein (MFP) (TC 8.A.1) family.</text>
</comment>
<protein>
    <submittedName>
        <fullName evidence="12">Membrane fusion component of tripartite multidrug resistance system</fullName>
    </submittedName>
</protein>
<evidence type="ECO:0000256" key="7">
    <source>
        <dbReference type="ARBA" id="ARBA00022989"/>
    </source>
</evidence>
<evidence type="ECO:0000313" key="12">
    <source>
        <dbReference type="EMBL" id="GCB02291.1"/>
    </source>
</evidence>
<keyword evidence="4" id="KW-1003">Cell membrane</keyword>
<dbReference type="PANTHER" id="PTHR30386">
    <property type="entry name" value="MEMBRANE FUSION SUBUNIT OF EMRAB-TOLC MULTIDRUG EFFLUX PUMP"/>
    <property type="match status" value="1"/>
</dbReference>
<organism evidence="12 13">
    <name type="scientific">Sulfuriferula multivorans</name>
    <dbReference type="NCBI Taxonomy" id="1559896"/>
    <lineage>
        <taxon>Bacteria</taxon>
        <taxon>Pseudomonadati</taxon>
        <taxon>Pseudomonadota</taxon>
        <taxon>Betaproteobacteria</taxon>
        <taxon>Nitrosomonadales</taxon>
        <taxon>Sulfuricellaceae</taxon>
        <taxon>Sulfuriferula</taxon>
    </lineage>
</organism>
<feature type="domain" description="p-hydroxybenzoic acid efflux pump subunit AaeA-like beta-barrel" evidence="11">
    <location>
        <begin position="269"/>
        <end position="359"/>
    </location>
</feature>
<dbReference type="InterPro" id="IPR050739">
    <property type="entry name" value="MFP"/>
</dbReference>
<keyword evidence="6 9" id="KW-0812">Transmembrane</keyword>
<evidence type="ECO:0000259" key="11">
    <source>
        <dbReference type="Pfam" id="PF25963"/>
    </source>
</evidence>
<dbReference type="InterPro" id="IPR058634">
    <property type="entry name" value="AaeA-lik-b-barrel"/>
</dbReference>
<dbReference type="GO" id="GO:0046677">
    <property type="term" value="P:response to antibiotic"/>
    <property type="evidence" value="ECO:0007669"/>
    <property type="project" value="UniProtKB-ARBA"/>
</dbReference>
<proteinExistence type="inferred from homology"/>
<evidence type="ECO:0000313" key="13">
    <source>
        <dbReference type="Proteomes" id="UP000286806"/>
    </source>
</evidence>
<dbReference type="FunFam" id="2.40.30.170:FF:000003">
    <property type="entry name" value="Multidrug resistance protein A"/>
    <property type="match status" value="1"/>
</dbReference>
<evidence type="ECO:0000256" key="4">
    <source>
        <dbReference type="ARBA" id="ARBA00022475"/>
    </source>
</evidence>
<keyword evidence="7 9" id="KW-1133">Transmembrane helix</keyword>
<keyword evidence="8 9" id="KW-0472">Membrane</keyword>
<keyword evidence="13" id="KW-1185">Reference proteome</keyword>